<reference evidence="5 7" key="2">
    <citation type="submission" date="2018-12" db="EMBL/GenBank/DDBJ databases">
        <authorList>
            <consortium name="Pathogen Informatics"/>
        </authorList>
    </citation>
    <scope>NUCLEOTIDE SEQUENCE [LARGE SCALE GENOMIC DNA]</scope>
    <source>
        <strain evidence="5 7">NCTC13489</strain>
    </source>
</reference>
<keyword evidence="1" id="KW-0472">Membrane</keyword>
<feature type="transmembrane region" description="Helical" evidence="1">
    <location>
        <begin position="72"/>
        <end position="91"/>
    </location>
</feature>
<dbReference type="AlphaFoldDB" id="A0A3S4WN31"/>
<dbReference type="Proteomes" id="UP000270036">
    <property type="component" value="Chromosome"/>
</dbReference>
<dbReference type="KEGG" id="cant:NCTC13489_00019"/>
<evidence type="ECO:0000259" key="2">
    <source>
        <dbReference type="Pfam" id="PF04773"/>
    </source>
</evidence>
<feature type="domain" description="FecR protein" evidence="2">
    <location>
        <begin position="153"/>
        <end position="248"/>
    </location>
</feature>
<dbReference type="InterPro" id="IPR012373">
    <property type="entry name" value="Ferrdict_sens_TM"/>
</dbReference>
<evidence type="ECO:0000313" key="6">
    <source>
        <dbReference type="Proteomes" id="UP000028349"/>
    </source>
</evidence>
<feature type="domain" description="Protein FecR C-terminal" evidence="3">
    <location>
        <begin position="293"/>
        <end position="359"/>
    </location>
</feature>
<evidence type="ECO:0000256" key="1">
    <source>
        <dbReference type="SAM" id="Phobius"/>
    </source>
</evidence>
<dbReference type="InterPro" id="IPR006860">
    <property type="entry name" value="FecR"/>
</dbReference>
<dbReference type="Gene3D" id="3.55.50.30">
    <property type="match status" value="1"/>
</dbReference>
<proteinExistence type="predicted"/>
<protein>
    <submittedName>
        <fullName evidence="5">Fec operon regulator FecR</fullName>
    </submittedName>
</protein>
<dbReference type="EMBL" id="JPEP01000001">
    <property type="protein sequence ID" value="KEY20200.1"/>
    <property type="molecule type" value="Genomic_DNA"/>
</dbReference>
<reference evidence="4 6" key="1">
    <citation type="submission" date="2014-07" db="EMBL/GenBank/DDBJ databases">
        <authorList>
            <person name="Pisani N.G."/>
            <person name="Newman J.D."/>
        </authorList>
    </citation>
    <scope>NUCLEOTIDE SEQUENCE [LARGE SCALE GENOMIC DNA]</scope>
    <source>
        <strain evidence="4 6">LMG 24720</strain>
    </source>
</reference>
<evidence type="ECO:0000259" key="3">
    <source>
        <dbReference type="Pfam" id="PF16344"/>
    </source>
</evidence>
<dbReference type="PANTHER" id="PTHR30273">
    <property type="entry name" value="PERIPLASMIC SIGNAL SENSOR AND SIGMA FACTOR ACTIVATOR FECR-RELATED"/>
    <property type="match status" value="1"/>
</dbReference>
<keyword evidence="6" id="KW-1185">Reference proteome</keyword>
<dbReference type="OrthoDB" id="649666at2"/>
<gene>
    <name evidence="4" type="ORF">HY04_03045</name>
    <name evidence="5" type="ORF">NCTC13489_00019</name>
</gene>
<dbReference type="GO" id="GO:0016989">
    <property type="term" value="F:sigma factor antagonist activity"/>
    <property type="evidence" value="ECO:0007669"/>
    <property type="project" value="TreeGrafter"/>
</dbReference>
<evidence type="ECO:0000313" key="5">
    <source>
        <dbReference type="EMBL" id="VEH94883.1"/>
    </source>
</evidence>
<dbReference type="PIRSF" id="PIRSF018266">
    <property type="entry name" value="FecR"/>
    <property type="match status" value="1"/>
</dbReference>
<dbReference type="Pfam" id="PF04773">
    <property type="entry name" value="FecR"/>
    <property type="match status" value="1"/>
</dbReference>
<dbReference type="Proteomes" id="UP000028349">
    <property type="component" value="Unassembled WGS sequence"/>
</dbReference>
<sequence>MNQNSEIFTIISNYFFDEISIEEQEILNEWLKSPENKAVFKDFAKANYLYTAEPNYKIVKLPSRINVFARKAMRYAALLLLIVAVGIYWKLSTNKMSTPNSEFISVAVNGEYQVLKNPESNSILTDENKVQLASLENGTLRLMANQSDSNLIINVPNGKNLKVILSDGSEVLLNAGTQISLENDFVKSDSRKVTLIGEAFFEVTKDSAHPFYVITDQFTTKVLGTKFNISSYKNQRETFVNLVEGKIEVSGKQIAAKEILTPGQKITFNPSNKISVVAPAKPEQDMDWLNKEIAFDNSTTEEVLSKIERVYGLEIVRNRVEVENFHFSGTFKIENLDQITHSLEILLNCKIQKDGSKLILISKN</sequence>
<evidence type="ECO:0000313" key="7">
    <source>
        <dbReference type="Proteomes" id="UP000270036"/>
    </source>
</evidence>
<keyword evidence="1" id="KW-0812">Transmembrane</keyword>
<dbReference type="EMBL" id="LR134441">
    <property type="protein sequence ID" value="VEH94883.1"/>
    <property type="molecule type" value="Genomic_DNA"/>
</dbReference>
<dbReference type="InterPro" id="IPR032508">
    <property type="entry name" value="FecR_C"/>
</dbReference>
<organism evidence="5 7">
    <name type="scientific">Kaistella antarctica</name>
    <dbReference type="NCBI Taxonomy" id="266748"/>
    <lineage>
        <taxon>Bacteria</taxon>
        <taxon>Pseudomonadati</taxon>
        <taxon>Bacteroidota</taxon>
        <taxon>Flavobacteriia</taxon>
        <taxon>Flavobacteriales</taxon>
        <taxon>Weeksellaceae</taxon>
        <taxon>Chryseobacterium group</taxon>
        <taxon>Kaistella</taxon>
    </lineage>
</organism>
<keyword evidence="1" id="KW-1133">Transmembrane helix</keyword>
<evidence type="ECO:0000313" key="4">
    <source>
        <dbReference type="EMBL" id="KEY20200.1"/>
    </source>
</evidence>
<accession>A0A3S4WN31</accession>
<dbReference type="STRING" id="266748.HY04_03045"/>
<dbReference type="Gene3D" id="2.60.120.1440">
    <property type="match status" value="1"/>
</dbReference>
<name>A0A3S4WN31_9FLAO</name>
<dbReference type="Pfam" id="PF16344">
    <property type="entry name" value="FecR_C"/>
    <property type="match status" value="1"/>
</dbReference>
<dbReference type="RefSeq" id="WP_034716986.1">
    <property type="nucleotide sequence ID" value="NZ_FOIX01000002.1"/>
</dbReference>
<dbReference type="PANTHER" id="PTHR30273:SF2">
    <property type="entry name" value="PROTEIN FECR"/>
    <property type="match status" value="1"/>
</dbReference>